<keyword evidence="3" id="KW-1185">Reference proteome</keyword>
<evidence type="ECO:0000313" key="3">
    <source>
        <dbReference type="Proteomes" id="UP001528823"/>
    </source>
</evidence>
<gene>
    <name evidence="2" type="ORF">ORQ98_09445</name>
</gene>
<dbReference type="Proteomes" id="UP001528823">
    <property type="component" value="Unassembled WGS sequence"/>
</dbReference>
<keyword evidence="2" id="KW-0378">Hydrolase</keyword>
<dbReference type="EMBL" id="JAPMOU010000009">
    <property type="protein sequence ID" value="MDE1462196.1"/>
    <property type="molecule type" value="Genomic_DNA"/>
</dbReference>
<dbReference type="InterPro" id="IPR050266">
    <property type="entry name" value="AB_hydrolase_sf"/>
</dbReference>
<dbReference type="Gene3D" id="3.40.50.1820">
    <property type="entry name" value="alpha/beta hydrolase"/>
    <property type="match status" value="1"/>
</dbReference>
<dbReference type="Pfam" id="PF00561">
    <property type="entry name" value="Abhydrolase_1"/>
    <property type="match status" value="1"/>
</dbReference>
<reference evidence="2 3" key="1">
    <citation type="submission" date="2022-11" db="EMBL/GenBank/DDBJ databases">
        <title>Spartinivicinus poritis sp. nov., isolated from scleractinian coral Porites lutea.</title>
        <authorList>
            <person name="Zhang G."/>
            <person name="Cai L."/>
            <person name="Wei Q."/>
        </authorList>
    </citation>
    <scope>NUCLEOTIDE SEQUENCE [LARGE SCALE GENOMIC DNA]</scope>
    <source>
        <strain evidence="2 3">A2-2</strain>
    </source>
</reference>
<accession>A0ABT5U871</accession>
<dbReference type="InterPro" id="IPR000073">
    <property type="entry name" value="AB_hydrolase_1"/>
</dbReference>
<sequence length="265" mass="29606">MKYIKQGSGEYLILVHGALTDATMWLPHINHLKADYEVISVTLRYFNGEDEDKGDFGLNTHANDLAELLAKLSTDKPINIVGWSYGADVVLNMLLQHKVENISGIFLYEPGFPGCLAEQEMEMWLSDANTMFGKVFKHFSEGKLELAVETLIDASGNKQGYFKSQHLAIRELQLSKAYTLAYQLNQQEQPEITCTNVSNIRNPLVIGFGSQTRDIFRLVSTSTATLSEAIEVKKIVGEGHMLPQENPEKFSALVKNVISSLVVHQ</sequence>
<organism evidence="2 3">
    <name type="scientific">Spartinivicinus poritis</name>
    <dbReference type="NCBI Taxonomy" id="2994640"/>
    <lineage>
        <taxon>Bacteria</taxon>
        <taxon>Pseudomonadati</taxon>
        <taxon>Pseudomonadota</taxon>
        <taxon>Gammaproteobacteria</taxon>
        <taxon>Oceanospirillales</taxon>
        <taxon>Zooshikellaceae</taxon>
        <taxon>Spartinivicinus</taxon>
    </lineage>
</organism>
<evidence type="ECO:0000259" key="1">
    <source>
        <dbReference type="Pfam" id="PF00561"/>
    </source>
</evidence>
<dbReference type="RefSeq" id="WP_274688555.1">
    <property type="nucleotide sequence ID" value="NZ_JAPMOU010000009.1"/>
</dbReference>
<dbReference type="PANTHER" id="PTHR43798:SF33">
    <property type="entry name" value="HYDROLASE, PUTATIVE (AFU_ORTHOLOGUE AFUA_2G14860)-RELATED"/>
    <property type="match status" value="1"/>
</dbReference>
<comment type="caution">
    <text evidence="2">The sequence shown here is derived from an EMBL/GenBank/DDBJ whole genome shotgun (WGS) entry which is preliminary data.</text>
</comment>
<dbReference type="InterPro" id="IPR029058">
    <property type="entry name" value="AB_hydrolase_fold"/>
</dbReference>
<feature type="domain" description="AB hydrolase-1" evidence="1">
    <location>
        <begin position="12"/>
        <end position="143"/>
    </location>
</feature>
<name>A0ABT5U871_9GAMM</name>
<evidence type="ECO:0000313" key="2">
    <source>
        <dbReference type="EMBL" id="MDE1462196.1"/>
    </source>
</evidence>
<dbReference type="SUPFAM" id="SSF53474">
    <property type="entry name" value="alpha/beta-Hydrolases"/>
    <property type="match status" value="1"/>
</dbReference>
<proteinExistence type="predicted"/>
<dbReference type="PANTHER" id="PTHR43798">
    <property type="entry name" value="MONOACYLGLYCEROL LIPASE"/>
    <property type="match status" value="1"/>
</dbReference>
<protein>
    <submittedName>
        <fullName evidence="2">Alpha/beta hydrolase</fullName>
    </submittedName>
</protein>
<dbReference type="GO" id="GO:0016787">
    <property type="term" value="F:hydrolase activity"/>
    <property type="evidence" value="ECO:0007669"/>
    <property type="project" value="UniProtKB-KW"/>
</dbReference>